<dbReference type="InterPro" id="IPR041704">
    <property type="entry name" value="CFLE_GH18"/>
</dbReference>
<dbReference type="SUPFAM" id="SSF51445">
    <property type="entry name" value="(Trans)glycosidases"/>
    <property type="match status" value="1"/>
</dbReference>
<keyword evidence="1" id="KW-0378">Hydrolase</keyword>
<evidence type="ECO:0000256" key="1">
    <source>
        <dbReference type="ARBA" id="ARBA00022801"/>
    </source>
</evidence>
<dbReference type="PANTHER" id="PTHR46066:SF2">
    <property type="entry name" value="CHITINASE DOMAIN-CONTAINING PROTEIN 1"/>
    <property type="match status" value="1"/>
</dbReference>
<dbReference type="PROSITE" id="PS51910">
    <property type="entry name" value="GH18_2"/>
    <property type="match status" value="1"/>
</dbReference>
<dbReference type="Gene3D" id="2.60.40.10">
    <property type="entry name" value="Immunoglobulins"/>
    <property type="match status" value="1"/>
</dbReference>
<dbReference type="Pfam" id="PF00041">
    <property type="entry name" value="fn3"/>
    <property type="match status" value="1"/>
</dbReference>
<dbReference type="InterPro" id="IPR017853">
    <property type="entry name" value="GH"/>
</dbReference>
<dbReference type="SUPFAM" id="SSF49265">
    <property type="entry name" value="Fibronectin type III"/>
    <property type="match status" value="1"/>
</dbReference>
<dbReference type="PROSITE" id="PS50853">
    <property type="entry name" value="FN3"/>
    <property type="match status" value="1"/>
</dbReference>
<reference evidence="5" key="1">
    <citation type="submission" date="2009-04" db="EMBL/GenBank/DDBJ databases">
        <title>Clostridium cellulovorans cellulosomal and noncellulosomal genes.</title>
        <authorList>
            <person name="Tamaru Y."/>
        </authorList>
    </citation>
    <scope>NUCLEOTIDE SEQUENCE</scope>
</reference>
<dbReference type="PANTHER" id="PTHR46066">
    <property type="entry name" value="CHITINASE DOMAIN-CONTAINING PROTEIN 1 FAMILY MEMBER"/>
    <property type="match status" value="1"/>
</dbReference>
<dbReference type="EMBL" id="AB499260">
    <property type="protein sequence ID" value="BAV13159.1"/>
    <property type="molecule type" value="Genomic_DNA"/>
</dbReference>
<dbReference type="CDD" id="cd00063">
    <property type="entry name" value="FN3"/>
    <property type="match status" value="1"/>
</dbReference>
<dbReference type="CDD" id="cd02874">
    <property type="entry name" value="GH18_CFLE_spore_hydrolase"/>
    <property type="match status" value="1"/>
</dbReference>
<keyword evidence="2" id="KW-0326">Glycosidase</keyword>
<organism evidence="5">
    <name type="scientific">Clostridium cellulovorans</name>
    <dbReference type="NCBI Taxonomy" id="1493"/>
    <lineage>
        <taxon>Bacteria</taxon>
        <taxon>Bacillati</taxon>
        <taxon>Bacillota</taxon>
        <taxon>Clostridia</taxon>
        <taxon>Eubacteriales</taxon>
        <taxon>Clostridiaceae</taxon>
        <taxon>Clostridium</taxon>
    </lineage>
</organism>
<protein>
    <submittedName>
        <fullName evidence="5">Chitinase</fullName>
    </submittedName>
</protein>
<dbReference type="Pfam" id="PF00704">
    <property type="entry name" value="Glyco_hydro_18"/>
    <property type="match status" value="1"/>
</dbReference>
<feature type="domain" description="Fibronectin type-III" evidence="3">
    <location>
        <begin position="54"/>
        <end position="141"/>
    </location>
</feature>
<evidence type="ECO:0000259" key="3">
    <source>
        <dbReference type="PROSITE" id="PS50853"/>
    </source>
</evidence>
<feature type="domain" description="GH18" evidence="4">
    <location>
        <begin position="162"/>
        <end position="473"/>
    </location>
</feature>
<gene>
    <name evidence="5" type="primary">Chi18A</name>
</gene>
<dbReference type="AlphaFoldDB" id="A0A173N005"/>
<proteinExistence type="predicted"/>
<dbReference type="Gene3D" id="3.20.20.80">
    <property type="entry name" value="Glycosidases"/>
    <property type="match status" value="1"/>
</dbReference>
<dbReference type="GO" id="GO:0008061">
    <property type="term" value="F:chitin binding"/>
    <property type="evidence" value="ECO:0007669"/>
    <property type="project" value="InterPro"/>
</dbReference>
<dbReference type="InterPro" id="IPR013783">
    <property type="entry name" value="Ig-like_fold"/>
</dbReference>
<dbReference type="InterPro" id="IPR011583">
    <property type="entry name" value="Chitinase_II/V-like_cat"/>
</dbReference>
<dbReference type="SMART" id="SM00636">
    <property type="entry name" value="Glyco_18"/>
    <property type="match status" value="1"/>
</dbReference>
<dbReference type="SMART" id="SM00060">
    <property type="entry name" value="FN3"/>
    <property type="match status" value="1"/>
</dbReference>
<name>A0A173N005_CLOCL</name>
<evidence type="ECO:0000313" key="5">
    <source>
        <dbReference type="EMBL" id="BAV13159.1"/>
    </source>
</evidence>
<dbReference type="InterPro" id="IPR036116">
    <property type="entry name" value="FN3_sf"/>
</dbReference>
<evidence type="ECO:0000256" key="2">
    <source>
        <dbReference type="ARBA" id="ARBA00023295"/>
    </source>
</evidence>
<sequence>MIIEILSILRKKECLILRSFRKLMMIFSLIAVFLLNASFVSAKPARKTGTPPTAPTSLTYSGVTTSEATLTWQGVSGATGYSIYRATPNDSNYTLLTKVTTTSFKNTALTANTKYWYFVRAYNAYGTSPDSTHINLTTAQIVVEPEPTPVPVEPTPTPVAKKLVLGYTTYYYSGDSSSYNSMTTNTSTLDEIATATYTTDAYGNVTGLVPTNQITYANSNNIKTLAMIANNFDGNIARSVLQNSVNRQAFINNILNIVKVNGYKGVNIDLEGVYASDRSYLTTFMSELYNTLHPQGFYVSMAVPAKTFDSLTNSWTGAYDYAALGKYVDQMVLMTYDEHYPGGTAGPVASIGWVESVIKYAVSVIPKEKILVGTAAYGYDWSSNGTKAYGINGINNLATTYGATIQWDSVSQCPYFNYTDASGVSHSVWFENAYSLNFKLDLVNSYDVAGIAIWRLGLENADYWTSIKTKFNR</sequence>
<dbReference type="Gene3D" id="3.10.50.10">
    <property type="match status" value="1"/>
</dbReference>
<accession>A0A173N005</accession>
<dbReference type="GO" id="GO:0016798">
    <property type="term" value="F:hydrolase activity, acting on glycosyl bonds"/>
    <property type="evidence" value="ECO:0007669"/>
    <property type="project" value="UniProtKB-KW"/>
</dbReference>
<evidence type="ECO:0000259" key="4">
    <source>
        <dbReference type="PROSITE" id="PS51910"/>
    </source>
</evidence>
<dbReference type="InterPro" id="IPR003961">
    <property type="entry name" value="FN3_dom"/>
</dbReference>
<dbReference type="InterPro" id="IPR029070">
    <property type="entry name" value="Chitinase_insertion_sf"/>
</dbReference>
<dbReference type="InterPro" id="IPR001223">
    <property type="entry name" value="Glyco_hydro18_cat"/>
</dbReference>
<dbReference type="GO" id="GO:0005975">
    <property type="term" value="P:carbohydrate metabolic process"/>
    <property type="evidence" value="ECO:0007669"/>
    <property type="project" value="InterPro"/>
</dbReference>